<dbReference type="AlphaFoldDB" id="A0A327JFZ6"/>
<gene>
    <name evidence="6" type="ORF">CH339_18650</name>
</gene>
<dbReference type="GO" id="GO:0050661">
    <property type="term" value="F:NADP binding"/>
    <property type="evidence" value="ECO:0007669"/>
    <property type="project" value="InterPro"/>
</dbReference>
<protein>
    <submittedName>
        <fullName evidence="6">2-hydroxy-3-oxopropionate reductase</fullName>
    </submittedName>
</protein>
<accession>A0A327JFZ6</accession>
<dbReference type="InterPro" id="IPR013328">
    <property type="entry name" value="6PGD_dom2"/>
</dbReference>
<organism evidence="6 7">
    <name type="scientific">Rhodobium orientis</name>
    <dbReference type="NCBI Taxonomy" id="34017"/>
    <lineage>
        <taxon>Bacteria</taxon>
        <taxon>Pseudomonadati</taxon>
        <taxon>Pseudomonadota</taxon>
        <taxon>Alphaproteobacteria</taxon>
        <taxon>Hyphomicrobiales</taxon>
        <taxon>Rhodobiaceae</taxon>
        <taxon>Rhodobium</taxon>
    </lineage>
</organism>
<evidence type="ECO:0000256" key="3">
    <source>
        <dbReference type="PIRSR" id="PIRSR000103-1"/>
    </source>
</evidence>
<sequence>MEIARIAFLGTGIMGAPMARNIAAAGFDVAVWNRTGGKAEALADVVRVATGVADAVADADAVITMVADGGAVTDLYFGTGGAAEAARRGALFIDMSSIAPEIARDHAARLGEAGHAHIDAPVSGGEAGAIAASLVIMAGAEEADFARARPLFESMGRPTFVGGHGAGQAAKLVNQAIVGVTIGAVSEGLLLAEKTGCDPVAVRETLMGGFATSRILELHGQRMLDRNWTPGGAVRMQLKDLENAVAAAEAAGLTLPLTEAARTAYRELATRPGGAELDHSAYLVWLEERNGLFR</sequence>
<dbReference type="Pfam" id="PF03446">
    <property type="entry name" value="NAD_binding_2"/>
    <property type="match status" value="1"/>
</dbReference>
<dbReference type="Proteomes" id="UP000249299">
    <property type="component" value="Unassembled WGS sequence"/>
</dbReference>
<dbReference type="PIRSF" id="PIRSF000103">
    <property type="entry name" value="HIBADH"/>
    <property type="match status" value="1"/>
</dbReference>
<dbReference type="InterPro" id="IPR006115">
    <property type="entry name" value="6PGDH_NADP-bd"/>
</dbReference>
<dbReference type="Pfam" id="PF14833">
    <property type="entry name" value="NAD_binding_11"/>
    <property type="match status" value="1"/>
</dbReference>
<feature type="domain" description="6-phosphogluconate dehydrogenase NADP-binding" evidence="4">
    <location>
        <begin position="5"/>
        <end position="161"/>
    </location>
</feature>
<dbReference type="GO" id="GO:0051287">
    <property type="term" value="F:NAD binding"/>
    <property type="evidence" value="ECO:0007669"/>
    <property type="project" value="InterPro"/>
</dbReference>
<evidence type="ECO:0000256" key="2">
    <source>
        <dbReference type="ARBA" id="ARBA00023027"/>
    </source>
</evidence>
<dbReference type="EMBL" id="NPEV01000050">
    <property type="protein sequence ID" value="RAI25317.1"/>
    <property type="molecule type" value="Genomic_DNA"/>
</dbReference>
<dbReference type="PANTHER" id="PTHR43060">
    <property type="entry name" value="3-HYDROXYISOBUTYRATE DEHYDROGENASE-LIKE 1, MITOCHONDRIAL-RELATED"/>
    <property type="match status" value="1"/>
</dbReference>
<proteinExistence type="predicted"/>
<dbReference type="GO" id="GO:0016491">
    <property type="term" value="F:oxidoreductase activity"/>
    <property type="evidence" value="ECO:0007669"/>
    <property type="project" value="UniProtKB-KW"/>
</dbReference>
<evidence type="ECO:0000313" key="7">
    <source>
        <dbReference type="Proteomes" id="UP000249299"/>
    </source>
</evidence>
<dbReference type="SUPFAM" id="SSF48179">
    <property type="entry name" value="6-phosphogluconate dehydrogenase C-terminal domain-like"/>
    <property type="match status" value="1"/>
</dbReference>
<evidence type="ECO:0000313" key="6">
    <source>
        <dbReference type="EMBL" id="RAI25317.1"/>
    </source>
</evidence>
<keyword evidence="1" id="KW-0560">Oxidoreductase</keyword>
<feature type="active site" evidence="3">
    <location>
        <position position="171"/>
    </location>
</feature>
<dbReference type="Gene3D" id="1.10.1040.10">
    <property type="entry name" value="N-(1-d-carboxylethyl)-l-norvaline Dehydrogenase, domain 2"/>
    <property type="match status" value="1"/>
</dbReference>
<dbReference type="InterPro" id="IPR029154">
    <property type="entry name" value="HIBADH-like_NADP-bd"/>
</dbReference>
<dbReference type="InterPro" id="IPR008927">
    <property type="entry name" value="6-PGluconate_DH-like_C_sf"/>
</dbReference>
<name>A0A327JFZ6_9HYPH</name>
<dbReference type="Gene3D" id="3.40.50.720">
    <property type="entry name" value="NAD(P)-binding Rossmann-like Domain"/>
    <property type="match status" value="1"/>
</dbReference>
<dbReference type="SUPFAM" id="SSF51735">
    <property type="entry name" value="NAD(P)-binding Rossmann-fold domains"/>
    <property type="match status" value="1"/>
</dbReference>
<evidence type="ECO:0000256" key="1">
    <source>
        <dbReference type="ARBA" id="ARBA00023002"/>
    </source>
</evidence>
<feature type="domain" description="3-hydroxyisobutyrate dehydrogenase-like NAD-binding" evidence="5">
    <location>
        <begin position="165"/>
        <end position="283"/>
    </location>
</feature>
<reference evidence="6 7" key="1">
    <citation type="submission" date="2017-07" db="EMBL/GenBank/DDBJ databases">
        <title>Draft Genome Sequences of Select Purple Nonsulfur Bacteria.</title>
        <authorList>
            <person name="Lasarre B."/>
            <person name="Mckinlay J.B."/>
        </authorList>
    </citation>
    <scope>NUCLEOTIDE SEQUENCE [LARGE SCALE GENOMIC DNA]</scope>
    <source>
        <strain evidence="6 7">DSM 11290</strain>
    </source>
</reference>
<dbReference type="OrthoDB" id="9812907at2"/>
<comment type="caution">
    <text evidence="6">The sequence shown here is derived from an EMBL/GenBank/DDBJ whole genome shotgun (WGS) entry which is preliminary data.</text>
</comment>
<evidence type="ECO:0000259" key="5">
    <source>
        <dbReference type="Pfam" id="PF14833"/>
    </source>
</evidence>
<keyword evidence="2" id="KW-0520">NAD</keyword>
<evidence type="ECO:0000259" key="4">
    <source>
        <dbReference type="Pfam" id="PF03446"/>
    </source>
</evidence>
<dbReference type="InterPro" id="IPR036291">
    <property type="entry name" value="NAD(P)-bd_dom_sf"/>
</dbReference>
<keyword evidence="7" id="KW-1185">Reference proteome</keyword>
<dbReference type="InterPro" id="IPR015815">
    <property type="entry name" value="HIBADH-related"/>
</dbReference>
<dbReference type="RefSeq" id="WP_111435905.1">
    <property type="nucleotide sequence ID" value="NZ_JACIGG010000011.1"/>
</dbReference>
<dbReference type="PANTHER" id="PTHR43060:SF15">
    <property type="entry name" value="3-HYDROXYISOBUTYRATE DEHYDROGENASE-LIKE 1, MITOCHONDRIAL-RELATED"/>
    <property type="match status" value="1"/>
</dbReference>